<evidence type="ECO:0000256" key="1">
    <source>
        <dbReference type="SAM" id="Phobius"/>
    </source>
</evidence>
<protein>
    <submittedName>
        <fullName evidence="2">Uncharacterized protein</fullName>
    </submittedName>
</protein>
<feature type="transmembrane region" description="Helical" evidence="1">
    <location>
        <begin position="89"/>
        <end position="111"/>
    </location>
</feature>
<keyword evidence="1" id="KW-1133">Transmembrane helix</keyword>
<feature type="transmembrane region" description="Helical" evidence="1">
    <location>
        <begin position="64"/>
        <end position="82"/>
    </location>
</feature>
<reference evidence="3" key="1">
    <citation type="submission" date="2018-02" db="EMBL/GenBank/DDBJ databases">
        <title>Genome sequence of Desulfocucumis palustris strain NAW-5.</title>
        <authorList>
            <person name="Watanabe M."/>
            <person name="Kojima H."/>
            <person name="Fukui M."/>
        </authorList>
    </citation>
    <scope>NUCLEOTIDE SEQUENCE [LARGE SCALE GENOMIC DNA]</scope>
    <source>
        <strain evidence="3">NAW-5</strain>
    </source>
</reference>
<keyword evidence="3" id="KW-1185">Reference proteome</keyword>
<evidence type="ECO:0000313" key="3">
    <source>
        <dbReference type="Proteomes" id="UP000239549"/>
    </source>
</evidence>
<feature type="transmembrane region" description="Helical" evidence="1">
    <location>
        <begin position="123"/>
        <end position="142"/>
    </location>
</feature>
<sequence>MGWLIYGILAWLTALIIIPLREWKKLWPAGIIAMSILYAIDSTLAGLGAFQFTHSDVKVSGLPVPYWLSYFPGGIVFVYYCPPIRWWKLIYILSAAAILLALELIMLRLGYFHHLNWNPFKSYILNAGGFIATLWLTQWLGITNRRVKNTP</sequence>
<feature type="transmembrane region" description="Helical" evidence="1">
    <location>
        <begin position="6"/>
        <end position="23"/>
    </location>
</feature>
<comment type="caution">
    <text evidence="2">The sequence shown here is derived from an EMBL/GenBank/DDBJ whole genome shotgun (WGS) entry which is preliminary data.</text>
</comment>
<gene>
    <name evidence="2" type="ORF">DCCM_2608</name>
</gene>
<dbReference type="Proteomes" id="UP000239549">
    <property type="component" value="Unassembled WGS sequence"/>
</dbReference>
<keyword evidence="1" id="KW-0472">Membrane</keyword>
<organism evidence="2 3">
    <name type="scientific">Desulfocucumis palustris</name>
    <dbReference type="NCBI Taxonomy" id="1898651"/>
    <lineage>
        <taxon>Bacteria</taxon>
        <taxon>Bacillati</taxon>
        <taxon>Bacillota</taxon>
        <taxon>Clostridia</taxon>
        <taxon>Eubacteriales</taxon>
        <taxon>Desulfocucumaceae</taxon>
        <taxon>Desulfocucumis</taxon>
    </lineage>
</organism>
<evidence type="ECO:0000313" key="2">
    <source>
        <dbReference type="EMBL" id="GBF33506.1"/>
    </source>
</evidence>
<proteinExistence type="predicted"/>
<dbReference type="AlphaFoldDB" id="A0A2L2XH09"/>
<dbReference type="OrthoDB" id="1809010at2"/>
<accession>A0A2L2XH09</accession>
<keyword evidence="1" id="KW-0812">Transmembrane</keyword>
<feature type="transmembrane region" description="Helical" evidence="1">
    <location>
        <begin position="30"/>
        <end position="52"/>
    </location>
</feature>
<name>A0A2L2XH09_9FIRM</name>
<dbReference type="EMBL" id="BFAV01000104">
    <property type="protein sequence ID" value="GBF33506.1"/>
    <property type="molecule type" value="Genomic_DNA"/>
</dbReference>
<dbReference type="RefSeq" id="WP_128739116.1">
    <property type="nucleotide sequence ID" value="NZ_BFAV01000104.1"/>
</dbReference>